<evidence type="ECO:0000256" key="2">
    <source>
        <dbReference type="SAM" id="Phobius"/>
    </source>
</evidence>
<gene>
    <name evidence="3" type="ORF">M0812_03848</name>
</gene>
<feature type="transmembrane region" description="Helical" evidence="2">
    <location>
        <begin position="483"/>
        <end position="503"/>
    </location>
</feature>
<feature type="transmembrane region" description="Helical" evidence="2">
    <location>
        <begin position="72"/>
        <end position="93"/>
    </location>
</feature>
<feature type="transmembrane region" description="Helical" evidence="2">
    <location>
        <begin position="454"/>
        <end position="477"/>
    </location>
</feature>
<keyword evidence="2" id="KW-0472">Membrane</keyword>
<evidence type="ECO:0000313" key="4">
    <source>
        <dbReference type="Proteomes" id="UP001146793"/>
    </source>
</evidence>
<feature type="transmembrane region" description="Helical" evidence="2">
    <location>
        <begin position="187"/>
        <end position="205"/>
    </location>
</feature>
<feature type="region of interest" description="Disordered" evidence="1">
    <location>
        <begin position="315"/>
        <end position="339"/>
    </location>
</feature>
<proteinExistence type="predicted"/>
<dbReference type="AlphaFoldDB" id="A0AAV8AGR3"/>
<evidence type="ECO:0000313" key="3">
    <source>
        <dbReference type="EMBL" id="KAJ3452085.1"/>
    </source>
</evidence>
<organism evidence="3 4">
    <name type="scientific">Anaeramoeba flamelloides</name>
    <dbReference type="NCBI Taxonomy" id="1746091"/>
    <lineage>
        <taxon>Eukaryota</taxon>
        <taxon>Metamonada</taxon>
        <taxon>Anaeramoebidae</taxon>
        <taxon>Anaeramoeba</taxon>
    </lineage>
</organism>
<feature type="transmembrane region" description="Helical" evidence="2">
    <location>
        <begin position="147"/>
        <end position="167"/>
    </location>
</feature>
<name>A0AAV8AGR3_9EUKA</name>
<feature type="transmembrane region" description="Helical" evidence="2">
    <location>
        <begin position="105"/>
        <end position="127"/>
    </location>
</feature>
<feature type="transmembrane region" description="Helical" evidence="2">
    <location>
        <begin position="713"/>
        <end position="733"/>
    </location>
</feature>
<feature type="transmembrane region" description="Helical" evidence="2">
    <location>
        <begin position="249"/>
        <end position="271"/>
    </location>
</feature>
<reference evidence="3" key="1">
    <citation type="submission" date="2022-08" db="EMBL/GenBank/DDBJ databases">
        <title>Novel sulphate-reducing endosymbionts in the free-living metamonad Anaeramoeba.</title>
        <authorList>
            <person name="Jerlstrom-Hultqvist J."/>
            <person name="Cepicka I."/>
            <person name="Gallot-Lavallee L."/>
            <person name="Salas-Leiva D."/>
            <person name="Curtis B.A."/>
            <person name="Zahonova K."/>
            <person name="Pipaliya S."/>
            <person name="Dacks J."/>
            <person name="Roger A.J."/>
        </authorList>
    </citation>
    <scope>NUCLEOTIDE SEQUENCE</scope>
    <source>
        <strain evidence="3">Busselton2</strain>
    </source>
</reference>
<evidence type="ECO:0000256" key="1">
    <source>
        <dbReference type="SAM" id="MobiDB-lite"/>
    </source>
</evidence>
<accession>A0AAV8AGR3</accession>
<keyword evidence="2" id="KW-1133">Transmembrane helix</keyword>
<feature type="transmembrane region" description="Helical" evidence="2">
    <location>
        <begin position="571"/>
        <end position="588"/>
    </location>
</feature>
<feature type="transmembrane region" description="Helical" evidence="2">
    <location>
        <begin position="678"/>
        <end position="701"/>
    </location>
</feature>
<dbReference type="EMBL" id="JANTQA010000008">
    <property type="protein sequence ID" value="KAJ3452085.1"/>
    <property type="molecule type" value="Genomic_DNA"/>
</dbReference>
<feature type="compositionally biased region" description="Basic and acidic residues" evidence="1">
    <location>
        <begin position="315"/>
        <end position="333"/>
    </location>
</feature>
<feature type="region of interest" description="Disordered" evidence="1">
    <location>
        <begin position="13"/>
        <end position="32"/>
    </location>
</feature>
<protein>
    <submittedName>
        <fullName evidence="3">Uncharacterized protein</fullName>
    </submittedName>
</protein>
<sequence>MEKENELECRIIGSNGSSETESKGKQEVSDGTTKIKPNKKKLLDFDDFPKTHPIHCFYRQEKEALEPHVPSVFSVVWCLIMVLTLVIQFYLLCKFSIKLHSRFHWVLVVCFGFFLITMVLVSLVSWPHKSLFNTKIFLIPLKVSRRSIYLLVAFALSYGLMLFFFLLSIYFRADVITETELYGRNKLRITIGLTMIVVYSYYQILRGSDYFDPLNQITRVEIIEICLDVLDTADLFCVAYLRDNIPGYVFYYLCPCVIFFWIISVSMRILVLPALHLPFDHFIWKFFTSKKPKKIPKTLKHKQLAIPLLITDDQSERESEVEKEEKETEKEEKTDEENANAKIKKADYLQTERQIEKRNKIKKKRLLQFFSLSTRNWIGIRFMKFSKIFATPGELGALFIRLILMFTYPKAKQTEILFKNILGLYRIASTLSIKRIPSDKILFSVKKPNQKTVSILYFIIFCICYTFVCTYCDYFIYLMKGKLSLLGIILTFLILSLQIYFYCRIISSLSKRFGQKKNKHLNWKTEKRQLKEIHICLFAIPIVLILAFYTRIPTLFLNAQSLNSKNNFLDFSTLLTVIQTFVLPMILLSKWRISFLVSSMVISFFQSNAIAKKLFLKNKKYENDYFKIFKSKFIRLKDISLSLLYDETITEGTMDLLSAVSFFSWSIFPQITKTDRNFCIILIFFEFLSMIPSNLYAYLMFMSKPTVIAKSKFILKGIRIATDLCGAIFRIVVWQRYGILDSVFLLKNVFHIMHGLDIIVKSLVILRTQNHTFPDLMFPEYINRQHYNYY</sequence>
<dbReference type="Proteomes" id="UP001146793">
    <property type="component" value="Unassembled WGS sequence"/>
</dbReference>
<feature type="transmembrane region" description="Helical" evidence="2">
    <location>
        <begin position="533"/>
        <end position="551"/>
    </location>
</feature>
<comment type="caution">
    <text evidence="3">The sequence shown here is derived from an EMBL/GenBank/DDBJ whole genome shotgun (WGS) entry which is preliminary data.</text>
</comment>
<keyword evidence="2" id="KW-0812">Transmembrane</keyword>